<evidence type="ECO:0000313" key="3">
    <source>
        <dbReference type="Proteomes" id="UP000297890"/>
    </source>
</evidence>
<dbReference type="PANTHER" id="PTHR14859">
    <property type="entry name" value="CALCOFLUOR WHITE HYPERSENSITIVE PROTEIN PRECURSOR"/>
    <property type="match status" value="1"/>
</dbReference>
<dbReference type="GO" id="GO:0006506">
    <property type="term" value="P:GPI anchor biosynthetic process"/>
    <property type="evidence" value="ECO:0007669"/>
    <property type="project" value="TreeGrafter"/>
</dbReference>
<keyword evidence="2" id="KW-0255">Endonuclease</keyword>
<reference evidence="2 3" key="1">
    <citation type="journal article" date="2019" name="ISME J.">
        <title>Candidatus Macondimonas diazotrophica, a novel gammaproteobacterial genus dominating crude-oil-contaminated coastal sediments.</title>
        <authorList>
            <person name="Karthikeyan S."/>
            <person name="Konstantinidis K."/>
        </authorList>
    </citation>
    <scope>NUCLEOTIDE SEQUENCE [LARGE SCALE GENOMIC DNA]</scope>
    <source>
        <strain evidence="2 3">KTK01</strain>
    </source>
</reference>
<dbReference type="PANTHER" id="PTHR14859:SF15">
    <property type="entry name" value="ENDONUCLEASE_EXONUCLEASE_PHOSPHATASE DOMAIN-CONTAINING PROTEIN"/>
    <property type="match status" value="1"/>
</dbReference>
<dbReference type="OrthoDB" id="5293344at2"/>
<dbReference type="InterPro" id="IPR036691">
    <property type="entry name" value="Endo/exonu/phosph_ase_sf"/>
</dbReference>
<dbReference type="Pfam" id="PF03372">
    <property type="entry name" value="Exo_endo_phos"/>
    <property type="match status" value="1"/>
</dbReference>
<dbReference type="RefSeq" id="WP_135280579.1">
    <property type="nucleotide sequence ID" value="NZ_SRIO01000001.1"/>
</dbReference>
<dbReference type="EMBL" id="SRIO01000001">
    <property type="protein sequence ID" value="TFZ84219.1"/>
    <property type="molecule type" value="Genomic_DNA"/>
</dbReference>
<evidence type="ECO:0000313" key="2">
    <source>
        <dbReference type="EMBL" id="TFZ84219.1"/>
    </source>
</evidence>
<dbReference type="InterPro" id="IPR005135">
    <property type="entry name" value="Endo/exonuclease/phosphatase"/>
</dbReference>
<keyword evidence="2" id="KW-0540">Nuclease</keyword>
<evidence type="ECO:0000259" key="1">
    <source>
        <dbReference type="Pfam" id="PF03372"/>
    </source>
</evidence>
<sequence length="234" mass="26078">MAASVPLRVASYNIHGCVGTDGCFDPARVQRLIDRIDADILALQEVETDHHGDDVLGCYRQSPDWQVISGPTLLREQGQYGNALITRLPVLDYHLIDLSVGGFEARSAIRAVLGYPGCRLEVMATHLGLSPAERREQVRTLLGVLQTGTGEVDASILLGDFNEWFLWGRPLRWLHRHFGSRGATPATFPSRYPLFRLDRIWVSPPARLTGVRTLRTSRARRASDHLPVIGEVHI</sequence>
<dbReference type="Proteomes" id="UP000297890">
    <property type="component" value="Unassembled WGS sequence"/>
</dbReference>
<dbReference type="AlphaFoldDB" id="A0A4Z0FCG1"/>
<protein>
    <submittedName>
        <fullName evidence="2">Endonuclease</fullName>
    </submittedName>
</protein>
<gene>
    <name evidence="2" type="ORF">E4680_01415</name>
</gene>
<comment type="caution">
    <text evidence="2">The sequence shown here is derived from an EMBL/GenBank/DDBJ whole genome shotgun (WGS) entry which is preliminary data.</text>
</comment>
<name>A0A4Z0FCG1_9GAMM</name>
<keyword evidence="3" id="KW-1185">Reference proteome</keyword>
<dbReference type="GO" id="GO:0016020">
    <property type="term" value="C:membrane"/>
    <property type="evidence" value="ECO:0007669"/>
    <property type="project" value="GOC"/>
</dbReference>
<dbReference type="InterPro" id="IPR051916">
    <property type="entry name" value="GPI-anchor_lipid_remodeler"/>
</dbReference>
<accession>A0A4Z0FCG1</accession>
<keyword evidence="2" id="KW-0378">Hydrolase</keyword>
<feature type="domain" description="Endonuclease/exonuclease/phosphatase" evidence="1">
    <location>
        <begin position="10"/>
        <end position="225"/>
    </location>
</feature>
<dbReference type="GO" id="GO:0004519">
    <property type="term" value="F:endonuclease activity"/>
    <property type="evidence" value="ECO:0007669"/>
    <property type="project" value="UniProtKB-KW"/>
</dbReference>
<proteinExistence type="predicted"/>
<dbReference type="SUPFAM" id="SSF56219">
    <property type="entry name" value="DNase I-like"/>
    <property type="match status" value="1"/>
</dbReference>
<dbReference type="Gene3D" id="3.60.10.10">
    <property type="entry name" value="Endonuclease/exonuclease/phosphatase"/>
    <property type="match status" value="1"/>
</dbReference>
<organism evidence="2 3">
    <name type="scientific">Candidatus Macondimonas diazotrophica</name>
    <dbReference type="NCBI Taxonomy" id="2305248"/>
    <lineage>
        <taxon>Bacteria</taxon>
        <taxon>Pseudomonadati</taxon>
        <taxon>Pseudomonadota</taxon>
        <taxon>Gammaproteobacteria</taxon>
        <taxon>Chromatiales</taxon>
        <taxon>Ectothiorhodospiraceae</taxon>
        <taxon>Candidatus Macondimonas</taxon>
    </lineage>
</organism>